<dbReference type="EMBL" id="GL833121">
    <property type="protein sequence ID" value="EGB11816.1"/>
    <property type="molecule type" value="Genomic_DNA"/>
</dbReference>
<evidence type="ECO:0000256" key="4">
    <source>
        <dbReference type="ARBA" id="ARBA00022942"/>
    </source>
</evidence>
<dbReference type="InParanoid" id="F0XYS7"/>
<dbReference type="GO" id="GO:0005737">
    <property type="term" value="C:cytoplasm"/>
    <property type="evidence" value="ECO:0007669"/>
    <property type="project" value="UniProtKB-SubCell"/>
</dbReference>
<protein>
    <recommendedName>
        <fullName evidence="5">Proteasome subunit beta</fullName>
    </recommendedName>
</protein>
<dbReference type="KEGG" id="aaf:AURANDRAFT_52186"/>
<dbReference type="InterPro" id="IPR023333">
    <property type="entry name" value="Proteasome_suB-type"/>
</dbReference>
<dbReference type="OrthoDB" id="7854943at2759"/>
<dbReference type="AlphaFoldDB" id="F0XYS7"/>
<keyword evidence="4 5" id="KW-0647">Proteasome</keyword>
<dbReference type="GO" id="GO:0005839">
    <property type="term" value="C:proteasome core complex"/>
    <property type="evidence" value="ECO:0007669"/>
    <property type="project" value="InterPro"/>
</dbReference>
<accession>F0XYS7</accession>
<dbReference type="InterPro" id="IPR029055">
    <property type="entry name" value="Ntn_hydrolases_N"/>
</dbReference>
<keyword evidence="7" id="KW-1185">Reference proteome</keyword>
<dbReference type="MEROPS" id="T01.010"/>
<dbReference type="GO" id="GO:0005634">
    <property type="term" value="C:nucleus"/>
    <property type="evidence" value="ECO:0007669"/>
    <property type="project" value="UniProtKB-SubCell"/>
</dbReference>
<evidence type="ECO:0000256" key="3">
    <source>
        <dbReference type="ARBA" id="ARBA00022801"/>
    </source>
</evidence>
<dbReference type="GO" id="GO:0008233">
    <property type="term" value="F:peptidase activity"/>
    <property type="evidence" value="ECO:0007669"/>
    <property type="project" value="UniProtKB-KW"/>
</dbReference>
<dbReference type="FunCoup" id="F0XYS7">
    <property type="interactions" value="453"/>
</dbReference>
<evidence type="ECO:0000313" key="6">
    <source>
        <dbReference type="EMBL" id="EGB11816.1"/>
    </source>
</evidence>
<comment type="subunit">
    <text evidence="5">Component of the proteasome complex.</text>
</comment>
<dbReference type="InterPro" id="IPR016050">
    <property type="entry name" value="Proteasome_bsu_CS"/>
</dbReference>
<evidence type="ECO:0000256" key="2">
    <source>
        <dbReference type="ARBA" id="ARBA00022670"/>
    </source>
</evidence>
<proteinExistence type="inferred from homology"/>
<dbReference type="PROSITE" id="PS00854">
    <property type="entry name" value="PROTEASOME_BETA_1"/>
    <property type="match status" value="1"/>
</dbReference>
<dbReference type="CDD" id="cd03762">
    <property type="entry name" value="proteasome_beta_type_6"/>
    <property type="match status" value="1"/>
</dbReference>
<sequence length="236" mass="25288">MDLNSQEFYGGGLKEGEVSTGTTIMAVAYDGGVIMGADSRVSTGTYIANRVSDKVSHLHDKIFMCRSGSAADTQAVSDYVRHYLGSHAIEVGKPPLVKTAANLAKRICYTNKEQLLAGVIVAGHDDADGGSVYVIPLGGARPRPPFAFSARARRRRRRRAAAGTCLKVPFAIGGSGSTYIYGHVDHTYKPNMSLAECKVFVKEAVTRAMCRDGSSGGIIRLVCINADGVEREYHTI</sequence>
<evidence type="ECO:0000256" key="1">
    <source>
        <dbReference type="ARBA" id="ARBA00022490"/>
    </source>
</evidence>
<reference evidence="6 7" key="1">
    <citation type="journal article" date="2011" name="Proc. Natl. Acad. Sci. U.S.A.">
        <title>Niche of harmful alga Aureococcus anophagefferens revealed through ecogenomics.</title>
        <authorList>
            <person name="Gobler C.J."/>
            <person name="Berry D.L."/>
            <person name="Dyhrman S.T."/>
            <person name="Wilhelm S.W."/>
            <person name="Salamov A."/>
            <person name="Lobanov A.V."/>
            <person name="Zhang Y."/>
            <person name="Collier J.L."/>
            <person name="Wurch L.L."/>
            <person name="Kustka A.B."/>
            <person name="Dill B.D."/>
            <person name="Shah M."/>
            <person name="VerBerkmoes N.C."/>
            <person name="Kuo A."/>
            <person name="Terry A."/>
            <person name="Pangilinan J."/>
            <person name="Lindquist E.A."/>
            <person name="Lucas S."/>
            <person name="Paulsen I.T."/>
            <person name="Hattenrath-Lehmann T.K."/>
            <person name="Talmage S.C."/>
            <person name="Walker E.A."/>
            <person name="Koch F."/>
            <person name="Burson A.M."/>
            <person name="Marcoval M.A."/>
            <person name="Tang Y.Z."/>
            <person name="Lecleir G.R."/>
            <person name="Coyne K.J."/>
            <person name="Berg G.M."/>
            <person name="Bertrand E.M."/>
            <person name="Saito M.A."/>
            <person name="Gladyshev V.N."/>
            <person name="Grigoriev I.V."/>
        </authorList>
    </citation>
    <scope>NUCLEOTIDE SEQUENCE [LARGE SCALE GENOMIC DNA]</scope>
    <source>
        <strain evidence="7">CCMP 1984</strain>
    </source>
</reference>
<dbReference type="Proteomes" id="UP000002729">
    <property type="component" value="Unassembled WGS sequence"/>
</dbReference>
<dbReference type="Pfam" id="PF00227">
    <property type="entry name" value="Proteasome"/>
    <property type="match status" value="2"/>
</dbReference>
<dbReference type="InterPro" id="IPR001353">
    <property type="entry name" value="Proteasome_sua/b"/>
</dbReference>
<dbReference type="SUPFAM" id="SSF56235">
    <property type="entry name" value="N-terminal nucleophile aminohydrolases (Ntn hydrolases)"/>
    <property type="match status" value="1"/>
</dbReference>
<dbReference type="GeneID" id="20222165"/>
<keyword evidence="5" id="KW-0539">Nucleus</keyword>
<evidence type="ECO:0000256" key="5">
    <source>
        <dbReference type="RuleBase" id="RU004203"/>
    </source>
</evidence>
<dbReference type="RefSeq" id="XP_009032940.1">
    <property type="nucleotide sequence ID" value="XM_009034692.1"/>
</dbReference>
<comment type="similarity">
    <text evidence="5">Belongs to the peptidase T1B family.</text>
</comment>
<dbReference type="PANTHER" id="PTHR32194">
    <property type="entry name" value="METALLOPROTEASE TLDD"/>
    <property type="match status" value="1"/>
</dbReference>
<dbReference type="OMA" id="TFIYGYC"/>
<dbReference type="PROSITE" id="PS51476">
    <property type="entry name" value="PROTEASOME_BETA_2"/>
    <property type="match status" value="1"/>
</dbReference>
<comment type="function">
    <text evidence="5">Component of the proteasome, a multicatalytic proteinase complex which is characterized by its ability to cleave peptides with Arg, Phe, Tyr, Leu, and Glu adjacent to the leaving group at neutral or slightly basic pH. The proteasome has an ATP-dependent proteolytic activity.</text>
</comment>
<comment type="subcellular location">
    <subcellularLocation>
        <location evidence="5">Cytoplasm</location>
    </subcellularLocation>
    <subcellularLocation>
        <location evidence="5">Nucleus</location>
    </subcellularLocation>
</comment>
<gene>
    <name evidence="6" type="ORF">AURANDRAFT_52186</name>
</gene>
<dbReference type="GO" id="GO:0051603">
    <property type="term" value="P:proteolysis involved in protein catabolic process"/>
    <property type="evidence" value="ECO:0007669"/>
    <property type="project" value="InterPro"/>
</dbReference>
<dbReference type="eggNOG" id="KOG0174">
    <property type="taxonomic scope" value="Eukaryota"/>
</dbReference>
<keyword evidence="2" id="KW-0645">Protease</keyword>
<evidence type="ECO:0000313" key="7">
    <source>
        <dbReference type="Proteomes" id="UP000002729"/>
    </source>
</evidence>
<keyword evidence="3" id="KW-0378">Hydrolase</keyword>
<dbReference type="PANTHER" id="PTHR32194:SF0">
    <property type="entry name" value="ATP-DEPENDENT PROTEASE SUBUNIT HSLV"/>
    <property type="match status" value="1"/>
</dbReference>
<dbReference type="Gene3D" id="3.60.20.10">
    <property type="entry name" value="Glutamine Phosphoribosylpyrophosphate, subunit 1, domain 1"/>
    <property type="match status" value="2"/>
</dbReference>
<name>F0XYS7_AURAN</name>
<keyword evidence="1 5" id="KW-0963">Cytoplasm</keyword>
<organism evidence="7">
    <name type="scientific">Aureococcus anophagefferens</name>
    <name type="common">Harmful bloom alga</name>
    <dbReference type="NCBI Taxonomy" id="44056"/>
    <lineage>
        <taxon>Eukaryota</taxon>
        <taxon>Sar</taxon>
        <taxon>Stramenopiles</taxon>
        <taxon>Ochrophyta</taxon>
        <taxon>Pelagophyceae</taxon>
        <taxon>Pelagomonadales</taxon>
        <taxon>Pelagomonadaceae</taxon>
        <taxon>Aureococcus</taxon>
    </lineage>
</organism>